<dbReference type="OrthoDB" id="9811402at2"/>
<dbReference type="AlphaFoldDB" id="A0A1Q9JF28"/>
<dbReference type="Gene3D" id="1.20.1500.10">
    <property type="entry name" value="YheA/YmcA-like"/>
    <property type="match status" value="1"/>
</dbReference>
<evidence type="ECO:0000313" key="2">
    <source>
        <dbReference type="Proteomes" id="UP000187404"/>
    </source>
</evidence>
<organism evidence="1 2">
    <name type="scientific">Hornefia porci</name>
    <dbReference type="NCBI Taxonomy" id="2652292"/>
    <lineage>
        <taxon>Bacteria</taxon>
        <taxon>Bacillati</taxon>
        <taxon>Bacillota</taxon>
        <taxon>Clostridia</taxon>
        <taxon>Peptostreptococcales</taxon>
        <taxon>Anaerovoracaceae</taxon>
        <taxon>Hornefia</taxon>
    </lineage>
</organism>
<evidence type="ECO:0008006" key="3">
    <source>
        <dbReference type="Google" id="ProtNLM"/>
    </source>
</evidence>
<evidence type="ECO:0000313" key="1">
    <source>
        <dbReference type="EMBL" id="OLR54840.1"/>
    </source>
</evidence>
<keyword evidence="2" id="KW-1185">Reference proteome</keyword>
<dbReference type="RefSeq" id="WP_075711859.1">
    <property type="nucleotide sequence ID" value="NZ_MJIE01000001.1"/>
</dbReference>
<dbReference type="InterPro" id="IPR023378">
    <property type="entry name" value="YheA/YmcA-like_dom_sf"/>
</dbReference>
<name>A0A1Q9JF28_9FIRM</name>
<protein>
    <recommendedName>
        <fullName evidence="3">YlbF family regulator</fullName>
    </recommendedName>
</protein>
<accession>A0A1Q9JF28</accession>
<dbReference type="STRING" id="1261640.BHK98_01335"/>
<proteinExistence type="predicted"/>
<reference evidence="1 2" key="1">
    <citation type="journal article" date="2016" name="Appl. Environ. Microbiol.">
        <title>Function and Phylogeny of Bacterial Butyryl Coenzyme A:Acetate Transferases and Their Diversity in the Proximal Colon of Swine.</title>
        <authorList>
            <person name="Trachsel J."/>
            <person name="Bayles D.O."/>
            <person name="Looft T."/>
            <person name="Levine U.Y."/>
            <person name="Allen H.K."/>
        </authorList>
    </citation>
    <scope>NUCLEOTIDE SEQUENCE [LARGE SCALE GENOMIC DNA]</scope>
    <source>
        <strain evidence="1 2">68-3-10</strain>
    </source>
</reference>
<sequence>MNVYDQAHGLAQAIRESEEFKQYDALKQRIDQNPEIADAVHDFEAKQMEFQAKQMMGETAADGMQQQIQDLYQIVMKDPAAAAYLQAQMRFSLMMSDVYKILGEAMGIGNPL</sequence>
<dbReference type="SUPFAM" id="SSF158622">
    <property type="entry name" value="YheA/YmcA-like"/>
    <property type="match status" value="1"/>
</dbReference>
<dbReference type="Proteomes" id="UP000187404">
    <property type="component" value="Unassembled WGS sequence"/>
</dbReference>
<dbReference type="EMBL" id="MJIE01000001">
    <property type="protein sequence ID" value="OLR54840.1"/>
    <property type="molecule type" value="Genomic_DNA"/>
</dbReference>
<dbReference type="InterPro" id="IPR010368">
    <property type="entry name" value="Com_YlbF"/>
</dbReference>
<gene>
    <name evidence="1" type="ORF">BHK98_01335</name>
</gene>
<comment type="caution">
    <text evidence="1">The sequence shown here is derived from an EMBL/GenBank/DDBJ whole genome shotgun (WGS) entry which is preliminary data.</text>
</comment>
<dbReference type="Pfam" id="PF06133">
    <property type="entry name" value="Com_YlbF"/>
    <property type="match status" value="1"/>
</dbReference>